<reference evidence="1" key="1">
    <citation type="journal article" date="2014" name="Front. Microbiol.">
        <title>High frequency of phylogenetically diverse reductive dehalogenase-homologous genes in deep subseafloor sedimentary metagenomes.</title>
        <authorList>
            <person name="Kawai M."/>
            <person name="Futagami T."/>
            <person name="Toyoda A."/>
            <person name="Takaki Y."/>
            <person name="Nishi S."/>
            <person name="Hori S."/>
            <person name="Arai W."/>
            <person name="Tsubouchi T."/>
            <person name="Morono Y."/>
            <person name="Uchiyama I."/>
            <person name="Ito T."/>
            <person name="Fujiyama A."/>
            <person name="Inagaki F."/>
            <person name="Takami H."/>
        </authorList>
    </citation>
    <scope>NUCLEOTIDE SEQUENCE</scope>
    <source>
        <strain evidence="1">Expedition CK06-06</strain>
    </source>
</reference>
<name>X0WHG6_9ZZZZ</name>
<dbReference type="InterPro" id="IPR011057">
    <property type="entry name" value="Mss4-like_sf"/>
</dbReference>
<accession>X0WHG6</accession>
<comment type="caution">
    <text evidence="1">The sequence shown here is derived from an EMBL/GenBank/DDBJ whole genome shotgun (WGS) entry which is preliminary data.</text>
</comment>
<dbReference type="EMBL" id="BARS01022193">
    <property type="protein sequence ID" value="GAG12141.1"/>
    <property type="molecule type" value="Genomic_DNA"/>
</dbReference>
<dbReference type="AlphaFoldDB" id="X0WHG6"/>
<protein>
    <submittedName>
        <fullName evidence="1">Uncharacterized protein</fullName>
    </submittedName>
</protein>
<feature type="non-terminal residue" evidence="1">
    <location>
        <position position="1"/>
    </location>
</feature>
<sequence length="51" mass="5750">STGAEPESTFFGIRTGTVRQRNELRPKVQIFCRSAQEWVWDLGSVTKHDAG</sequence>
<dbReference type="SUPFAM" id="SSF51316">
    <property type="entry name" value="Mss4-like"/>
    <property type="match status" value="1"/>
</dbReference>
<organism evidence="1">
    <name type="scientific">marine sediment metagenome</name>
    <dbReference type="NCBI Taxonomy" id="412755"/>
    <lineage>
        <taxon>unclassified sequences</taxon>
        <taxon>metagenomes</taxon>
        <taxon>ecological metagenomes</taxon>
    </lineage>
</organism>
<evidence type="ECO:0000313" key="1">
    <source>
        <dbReference type="EMBL" id="GAG12141.1"/>
    </source>
</evidence>
<gene>
    <name evidence="1" type="ORF">S01H1_35509</name>
</gene>
<proteinExistence type="predicted"/>